<evidence type="ECO:0000313" key="2">
    <source>
        <dbReference type="EMBL" id="ADL02560.1"/>
    </source>
</evidence>
<gene>
    <name evidence="2" type="ordered locus">Bresu_3254</name>
</gene>
<organism evidence="2 3">
    <name type="scientific">Brevundimonas subvibrioides (strain ATCC 15264 / DSM 4735 / LMG 14903 / NBRC 16000 / CB 81)</name>
    <name type="common">Caulobacter subvibrioides</name>
    <dbReference type="NCBI Taxonomy" id="633149"/>
    <lineage>
        <taxon>Bacteria</taxon>
        <taxon>Pseudomonadati</taxon>
        <taxon>Pseudomonadota</taxon>
        <taxon>Alphaproteobacteria</taxon>
        <taxon>Caulobacterales</taxon>
        <taxon>Caulobacteraceae</taxon>
        <taxon>Brevundimonas</taxon>
    </lineage>
</organism>
<dbReference type="InParanoid" id="D9QG18"/>
<dbReference type="RefSeq" id="WP_013270660.1">
    <property type="nucleotide sequence ID" value="NC_014375.1"/>
</dbReference>
<dbReference type="HOGENOM" id="CLU_176078_0_0_5"/>
<dbReference type="AlphaFoldDB" id="D9QG18"/>
<feature type="compositionally biased region" description="Basic and acidic residues" evidence="1">
    <location>
        <begin position="1"/>
        <end position="12"/>
    </location>
</feature>
<sequence length="88" mass="9068">MTDKTPTTREAIEAEESGELPDLGRTPDALIEALSGSGMGSDTRAGSLEGGAASGSDDDPDQEAVDRAMAEEGRAEAERDDEANDAKV</sequence>
<feature type="compositionally biased region" description="Basic and acidic residues" evidence="1">
    <location>
        <begin position="64"/>
        <end position="77"/>
    </location>
</feature>
<dbReference type="BioCyc" id="BSUB633149:G1GM8-3269-MONOMER"/>
<accession>D9QG18</accession>
<protein>
    <submittedName>
        <fullName evidence="2">Ribonuclease</fullName>
    </submittedName>
</protein>
<reference evidence="3" key="1">
    <citation type="journal article" date="2011" name="J. Bacteriol.">
        <title>Genome sequences of eight morphologically diverse alphaproteobacteria.</title>
        <authorList>
            <consortium name="US DOE Joint Genome Institute"/>
            <person name="Brown P.J."/>
            <person name="Kysela D.T."/>
            <person name="Buechlein A."/>
            <person name="Hemmerich C."/>
            <person name="Brun Y.V."/>
        </authorList>
    </citation>
    <scope>NUCLEOTIDE SEQUENCE [LARGE SCALE GENOMIC DNA]</scope>
    <source>
        <strain evidence="3">ATCC 15264 / DSM 4735 / LMG 14903 / NBRC 16000 / CB 81</strain>
    </source>
</reference>
<dbReference type="OrthoDB" id="7205246at2"/>
<dbReference type="KEGG" id="bsb:Bresu_3254"/>
<evidence type="ECO:0000313" key="3">
    <source>
        <dbReference type="Proteomes" id="UP000002696"/>
    </source>
</evidence>
<dbReference type="STRING" id="633149.Bresu_3254"/>
<proteinExistence type="predicted"/>
<dbReference type="Proteomes" id="UP000002696">
    <property type="component" value="Chromosome"/>
</dbReference>
<name>D9QG18_BRESC</name>
<dbReference type="EMBL" id="CP002102">
    <property type="protein sequence ID" value="ADL02560.1"/>
    <property type="molecule type" value="Genomic_DNA"/>
</dbReference>
<feature type="compositionally biased region" description="Acidic residues" evidence="1">
    <location>
        <begin position="78"/>
        <end position="88"/>
    </location>
</feature>
<feature type="region of interest" description="Disordered" evidence="1">
    <location>
        <begin position="1"/>
        <end position="88"/>
    </location>
</feature>
<evidence type="ECO:0000256" key="1">
    <source>
        <dbReference type="SAM" id="MobiDB-lite"/>
    </source>
</evidence>
<keyword evidence="3" id="KW-1185">Reference proteome</keyword>